<dbReference type="EMBL" id="MLBF01000004">
    <property type="protein sequence ID" value="OLN33082.1"/>
    <property type="molecule type" value="Genomic_DNA"/>
</dbReference>
<dbReference type="PROSITE" id="PS51459">
    <property type="entry name" value="FIDO"/>
    <property type="match status" value="1"/>
</dbReference>
<feature type="active site" evidence="1">
    <location>
        <position position="18"/>
    </location>
</feature>
<protein>
    <submittedName>
        <fullName evidence="4">Filamentation induced by cAMP protein Fic</fullName>
    </submittedName>
</protein>
<reference evidence="4 5" key="1">
    <citation type="submission" date="2016-09" db="EMBL/GenBank/DDBJ databases">
        <title>Complete genome of Desulfosporosinus sp. OL.</title>
        <authorList>
            <person name="Mardanov A."/>
            <person name="Beletsky A."/>
            <person name="Panova A."/>
            <person name="Karnachuk O."/>
            <person name="Ravin N."/>
        </authorList>
    </citation>
    <scope>NUCLEOTIDE SEQUENCE [LARGE SCALE GENOMIC DNA]</scope>
    <source>
        <strain evidence="4 5">OL</strain>
    </source>
</reference>
<keyword evidence="2" id="KW-0547">Nucleotide-binding</keyword>
<keyword evidence="5" id="KW-1185">Reference proteome</keyword>
<dbReference type="Pfam" id="PF02661">
    <property type="entry name" value="Fic"/>
    <property type="match status" value="1"/>
</dbReference>
<name>A0A1Q8R0D7_9FIRM</name>
<dbReference type="STRING" id="1888891.DSOL_0809"/>
<keyword evidence="2" id="KW-0067">ATP-binding</keyword>
<evidence type="ECO:0000313" key="5">
    <source>
        <dbReference type="Proteomes" id="UP000186102"/>
    </source>
</evidence>
<evidence type="ECO:0000313" key="4">
    <source>
        <dbReference type="EMBL" id="OLN33082.1"/>
    </source>
</evidence>
<feature type="domain" description="Fido" evidence="3">
    <location>
        <begin position="1"/>
        <end position="54"/>
    </location>
</feature>
<gene>
    <name evidence="4" type="ORF">DSOL_0809</name>
</gene>
<organism evidence="4 5">
    <name type="scientific">Desulfosporosinus metallidurans</name>
    <dbReference type="NCBI Taxonomy" id="1888891"/>
    <lineage>
        <taxon>Bacteria</taxon>
        <taxon>Bacillati</taxon>
        <taxon>Bacillota</taxon>
        <taxon>Clostridia</taxon>
        <taxon>Eubacteriales</taxon>
        <taxon>Desulfitobacteriaceae</taxon>
        <taxon>Desulfosporosinus</taxon>
    </lineage>
</organism>
<dbReference type="PANTHER" id="PTHR13504:SF38">
    <property type="entry name" value="FIDO DOMAIN-CONTAINING PROTEIN"/>
    <property type="match status" value="1"/>
</dbReference>
<comment type="caution">
    <text evidence="4">The sequence shown here is derived from an EMBL/GenBank/DDBJ whole genome shotgun (WGS) entry which is preliminary data.</text>
</comment>
<evidence type="ECO:0000256" key="1">
    <source>
        <dbReference type="PIRSR" id="PIRSR640198-1"/>
    </source>
</evidence>
<proteinExistence type="predicted"/>
<feature type="binding site" evidence="2">
    <location>
        <begin position="22"/>
        <end position="29"/>
    </location>
    <ligand>
        <name>ATP</name>
        <dbReference type="ChEBI" id="CHEBI:30616"/>
    </ligand>
</feature>
<accession>A0A1Q8R0D7</accession>
<dbReference type="Gene3D" id="1.10.3290.10">
    <property type="entry name" value="Fido-like domain"/>
    <property type="match status" value="1"/>
</dbReference>
<evidence type="ECO:0000256" key="2">
    <source>
        <dbReference type="PIRSR" id="PIRSR640198-2"/>
    </source>
</evidence>
<dbReference type="AlphaFoldDB" id="A0A1Q8R0D7"/>
<dbReference type="Proteomes" id="UP000186102">
    <property type="component" value="Unassembled WGS sequence"/>
</dbReference>
<sequence length="54" mass="6043">MNVIELAAWTHAEFVKIHPFVDGNGRTSRLIMNDQLMVNGFLHSGFGRTETGLL</sequence>
<dbReference type="SUPFAM" id="SSF140931">
    <property type="entry name" value="Fic-like"/>
    <property type="match status" value="1"/>
</dbReference>
<dbReference type="InterPro" id="IPR003812">
    <property type="entry name" value="Fido"/>
</dbReference>
<dbReference type="InterPro" id="IPR040198">
    <property type="entry name" value="Fido_containing"/>
</dbReference>
<evidence type="ECO:0000259" key="3">
    <source>
        <dbReference type="PROSITE" id="PS51459"/>
    </source>
</evidence>
<dbReference type="PANTHER" id="PTHR13504">
    <property type="entry name" value="FIDO DOMAIN-CONTAINING PROTEIN DDB_G0283145"/>
    <property type="match status" value="1"/>
</dbReference>
<dbReference type="GO" id="GO:0005524">
    <property type="term" value="F:ATP binding"/>
    <property type="evidence" value="ECO:0007669"/>
    <property type="project" value="UniProtKB-KW"/>
</dbReference>
<dbReference type="InterPro" id="IPR036597">
    <property type="entry name" value="Fido-like_dom_sf"/>
</dbReference>